<evidence type="ECO:0000256" key="1">
    <source>
        <dbReference type="ARBA" id="ARBA00008645"/>
    </source>
</evidence>
<evidence type="ECO:0000259" key="3">
    <source>
        <dbReference type="Pfam" id="PF00561"/>
    </source>
</evidence>
<dbReference type="GO" id="GO:0016787">
    <property type="term" value="F:hydrolase activity"/>
    <property type="evidence" value="ECO:0007669"/>
    <property type="project" value="UniProtKB-KW"/>
</dbReference>
<dbReference type="PRINTS" id="PR00412">
    <property type="entry name" value="EPOXHYDRLASE"/>
</dbReference>
<comment type="similarity">
    <text evidence="1">Belongs to the AB hydrolase superfamily.</text>
</comment>
<protein>
    <recommendedName>
        <fullName evidence="3">AB hydrolase-1 domain-containing protein</fullName>
    </recommendedName>
</protein>
<dbReference type="InterPro" id="IPR000073">
    <property type="entry name" value="AB_hydrolase_1"/>
</dbReference>
<dbReference type="Gene3D" id="3.40.50.1820">
    <property type="entry name" value="alpha/beta hydrolase"/>
    <property type="match status" value="1"/>
</dbReference>
<gene>
    <name evidence="4" type="ORF">ACHAWU_000606</name>
</gene>
<evidence type="ECO:0000313" key="4">
    <source>
        <dbReference type="EMBL" id="KAL3759983.1"/>
    </source>
</evidence>
<dbReference type="PRINTS" id="PR00111">
    <property type="entry name" value="ABHYDROLASE"/>
</dbReference>
<evidence type="ECO:0000313" key="5">
    <source>
        <dbReference type="Proteomes" id="UP001530293"/>
    </source>
</evidence>
<dbReference type="Proteomes" id="UP001530293">
    <property type="component" value="Unassembled WGS sequence"/>
</dbReference>
<keyword evidence="2" id="KW-0378">Hydrolase</keyword>
<evidence type="ECO:0000256" key="2">
    <source>
        <dbReference type="ARBA" id="ARBA00022801"/>
    </source>
</evidence>
<comment type="caution">
    <text evidence="4">The sequence shown here is derived from an EMBL/GenBank/DDBJ whole genome shotgun (WGS) entry which is preliminary data.</text>
</comment>
<proteinExistence type="inferred from homology"/>
<dbReference type="PANTHER" id="PTHR46118:SF4">
    <property type="entry name" value="PROTEIN ABHD11"/>
    <property type="match status" value="1"/>
</dbReference>
<dbReference type="Pfam" id="PF00561">
    <property type="entry name" value="Abhydrolase_1"/>
    <property type="match status" value="1"/>
</dbReference>
<dbReference type="AlphaFoldDB" id="A0ABD3MAP1"/>
<sequence length="391" mass="42977">MQSSSSLFRHVSSFPLLSPSASSSWRKTLIASRPRVRCIPLSSNKYLSRNEQTYISSRLFSQSSESVVELQYSEFIPPSTESTHPPVIFLHGLLGNKRNFASLASSLSSQLRNPRPIYTLDLRNHGENTHDWRSSMSYTEMARDVLAFMDRNTQHEKAVLVGHSMGGKVAQSLALMHPERVAGLVVLDIAPVRYYSGQKEGSDGGESGSSGGGDGSGWKAVEEIVRSVAQIDLNGGQYATKRDVDAALRQGGALEDPALRAFVLTNLEQVRATDEDAVPLRWKINWDGIVKELDRIAGFDVHGQVLDGVVSSPEDGDEGAASQSNNNNLQYTGDVFFIHGGASRFVRHSHISTIASYFPNHMLTTIRGVGHWVHAEAPDDTIALLKRYLDR</sequence>
<name>A0ABD3MAP1_9STRA</name>
<organism evidence="4 5">
    <name type="scientific">Discostella pseudostelligera</name>
    <dbReference type="NCBI Taxonomy" id="259834"/>
    <lineage>
        <taxon>Eukaryota</taxon>
        <taxon>Sar</taxon>
        <taxon>Stramenopiles</taxon>
        <taxon>Ochrophyta</taxon>
        <taxon>Bacillariophyta</taxon>
        <taxon>Coscinodiscophyceae</taxon>
        <taxon>Thalassiosirophycidae</taxon>
        <taxon>Stephanodiscales</taxon>
        <taxon>Stephanodiscaceae</taxon>
        <taxon>Discostella</taxon>
    </lineage>
</organism>
<dbReference type="InterPro" id="IPR029058">
    <property type="entry name" value="AB_hydrolase_fold"/>
</dbReference>
<dbReference type="EMBL" id="JALLBG020000195">
    <property type="protein sequence ID" value="KAL3759983.1"/>
    <property type="molecule type" value="Genomic_DNA"/>
</dbReference>
<accession>A0ABD3MAP1</accession>
<dbReference type="PANTHER" id="PTHR46118">
    <property type="entry name" value="PROTEIN ABHD11"/>
    <property type="match status" value="1"/>
</dbReference>
<dbReference type="InterPro" id="IPR000639">
    <property type="entry name" value="Epox_hydrolase-like"/>
</dbReference>
<dbReference type="SUPFAM" id="SSF53474">
    <property type="entry name" value="alpha/beta-Hydrolases"/>
    <property type="match status" value="1"/>
</dbReference>
<keyword evidence="5" id="KW-1185">Reference proteome</keyword>
<feature type="domain" description="AB hydrolase-1" evidence="3">
    <location>
        <begin position="85"/>
        <end position="189"/>
    </location>
</feature>
<reference evidence="4 5" key="1">
    <citation type="submission" date="2024-10" db="EMBL/GenBank/DDBJ databases">
        <title>Updated reference genomes for cyclostephanoid diatoms.</title>
        <authorList>
            <person name="Roberts W.R."/>
            <person name="Alverson A.J."/>
        </authorList>
    </citation>
    <scope>NUCLEOTIDE SEQUENCE [LARGE SCALE GENOMIC DNA]</scope>
    <source>
        <strain evidence="4 5">AJA232-27</strain>
    </source>
</reference>